<feature type="compositionally biased region" description="Basic and acidic residues" evidence="1">
    <location>
        <begin position="17"/>
        <end position="37"/>
    </location>
</feature>
<keyword evidence="3" id="KW-1185">Reference proteome</keyword>
<organism evidence="2 3">
    <name type="scientific">Schistosoma margrebowiei</name>
    <dbReference type="NCBI Taxonomy" id="48269"/>
    <lineage>
        <taxon>Eukaryota</taxon>
        <taxon>Metazoa</taxon>
        <taxon>Spiralia</taxon>
        <taxon>Lophotrochozoa</taxon>
        <taxon>Platyhelminthes</taxon>
        <taxon>Trematoda</taxon>
        <taxon>Digenea</taxon>
        <taxon>Strigeidida</taxon>
        <taxon>Schistosomatoidea</taxon>
        <taxon>Schistosomatidae</taxon>
        <taxon>Schistosoma</taxon>
    </lineage>
</organism>
<reference evidence="2 3" key="1">
    <citation type="submission" date="2018-11" db="EMBL/GenBank/DDBJ databases">
        <authorList>
            <consortium name="Pathogen Informatics"/>
        </authorList>
    </citation>
    <scope>NUCLEOTIDE SEQUENCE [LARGE SCALE GENOMIC DNA]</scope>
    <source>
        <strain evidence="2 3">Zambia</strain>
    </source>
</reference>
<dbReference type="Proteomes" id="UP000277204">
    <property type="component" value="Unassembled WGS sequence"/>
</dbReference>
<dbReference type="AlphaFoldDB" id="A0A183MVM4"/>
<evidence type="ECO:0000256" key="1">
    <source>
        <dbReference type="SAM" id="MobiDB-lite"/>
    </source>
</evidence>
<sequence length="128" mass="14274">VNRRGRVEVVNIDRLKPAHVDDISLPDKSRLNARPDKPTSGIAKSTSDHTIDTSETSFSRPSQQHVSSSPPTNGTSVSRPDQQTTPLLTHEPTPPIIARLVLSTSVNLRENWPNHLRSCQHTQLVFWL</sequence>
<accession>A0A183MVM4</accession>
<name>A0A183MVM4_9TREM</name>
<feature type="region of interest" description="Disordered" evidence="1">
    <location>
        <begin position="17"/>
        <end position="94"/>
    </location>
</feature>
<evidence type="ECO:0000313" key="2">
    <source>
        <dbReference type="EMBL" id="VDP34180.1"/>
    </source>
</evidence>
<feature type="compositionally biased region" description="Polar residues" evidence="1">
    <location>
        <begin position="53"/>
        <end position="83"/>
    </location>
</feature>
<proteinExistence type="predicted"/>
<evidence type="ECO:0000313" key="3">
    <source>
        <dbReference type="Proteomes" id="UP000277204"/>
    </source>
</evidence>
<protein>
    <submittedName>
        <fullName evidence="2">Uncharacterized protein</fullName>
    </submittedName>
</protein>
<feature type="non-terminal residue" evidence="2">
    <location>
        <position position="1"/>
    </location>
</feature>
<gene>
    <name evidence="2" type="ORF">SMRZ_LOCUS20099</name>
</gene>
<dbReference type="EMBL" id="UZAI01018180">
    <property type="protein sequence ID" value="VDP34180.1"/>
    <property type="molecule type" value="Genomic_DNA"/>
</dbReference>